<name>A0AAD5JHE9_ACENE</name>
<evidence type="ECO:0000256" key="3">
    <source>
        <dbReference type="ARBA" id="ARBA00001971"/>
    </source>
</evidence>
<dbReference type="Gene3D" id="1.10.630.10">
    <property type="entry name" value="Cytochrome P450"/>
    <property type="match status" value="1"/>
</dbReference>
<protein>
    <recommendedName>
        <fullName evidence="7">protein-serine/threonine phosphatase</fullName>
        <ecNumber evidence="7">3.1.3.16</ecNumber>
    </recommendedName>
</protein>
<comment type="caution">
    <text evidence="24">The sequence shown here is derived from an EMBL/GenBank/DDBJ whole genome shotgun (WGS) entry which is preliminary data.</text>
</comment>
<keyword evidence="18" id="KW-0472">Membrane</keyword>
<keyword evidence="13" id="KW-0904">Protein phosphatase</keyword>
<evidence type="ECO:0000256" key="2">
    <source>
        <dbReference type="ARBA" id="ARBA00001946"/>
    </source>
</evidence>
<comment type="catalytic activity">
    <reaction evidence="21">
        <text>O-phospho-L-threonyl-[protein] + H2O = L-threonyl-[protein] + phosphate</text>
        <dbReference type="Rhea" id="RHEA:47004"/>
        <dbReference type="Rhea" id="RHEA-COMP:11060"/>
        <dbReference type="Rhea" id="RHEA-COMP:11605"/>
        <dbReference type="ChEBI" id="CHEBI:15377"/>
        <dbReference type="ChEBI" id="CHEBI:30013"/>
        <dbReference type="ChEBI" id="CHEBI:43474"/>
        <dbReference type="ChEBI" id="CHEBI:61977"/>
        <dbReference type="EC" id="3.1.3.16"/>
    </reaction>
</comment>
<dbReference type="PANTHER" id="PTHR24282">
    <property type="entry name" value="CYTOCHROME P450 FAMILY MEMBER"/>
    <property type="match status" value="1"/>
</dbReference>
<gene>
    <name evidence="24" type="ORF">LWI28_011414</name>
</gene>
<dbReference type="EC" id="3.1.3.16" evidence="7"/>
<dbReference type="PRINTS" id="PR00385">
    <property type="entry name" value="P450"/>
</dbReference>
<evidence type="ECO:0000256" key="7">
    <source>
        <dbReference type="ARBA" id="ARBA00013081"/>
    </source>
</evidence>
<comment type="cofactor">
    <cofactor evidence="1">
        <name>Mn(2+)</name>
        <dbReference type="ChEBI" id="CHEBI:29035"/>
    </cofactor>
</comment>
<dbReference type="GO" id="GO:0020037">
    <property type="term" value="F:heme binding"/>
    <property type="evidence" value="ECO:0007669"/>
    <property type="project" value="InterPro"/>
</dbReference>
<evidence type="ECO:0000256" key="21">
    <source>
        <dbReference type="ARBA" id="ARBA00048336"/>
    </source>
</evidence>
<evidence type="ECO:0000256" key="14">
    <source>
        <dbReference type="ARBA" id="ARBA00022989"/>
    </source>
</evidence>
<dbReference type="GO" id="GO:0016705">
    <property type="term" value="F:oxidoreductase activity, acting on paired donors, with incorporation or reduction of molecular oxygen"/>
    <property type="evidence" value="ECO:0007669"/>
    <property type="project" value="InterPro"/>
</dbReference>
<keyword evidence="14" id="KW-1133">Transmembrane helix</keyword>
<evidence type="ECO:0000256" key="11">
    <source>
        <dbReference type="ARBA" id="ARBA00022801"/>
    </source>
</evidence>
<dbReference type="PANTHER" id="PTHR24282:SF211">
    <property type="entry name" value="CYTOCHROME P450-RELATED"/>
    <property type="match status" value="1"/>
</dbReference>
<comment type="similarity">
    <text evidence="6">Belongs to the cytochrome P450 family.</text>
</comment>
<keyword evidence="16 22" id="KW-0408">Iron</keyword>
<evidence type="ECO:0000313" key="25">
    <source>
        <dbReference type="Proteomes" id="UP001064489"/>
    </source>
</evidence>
<comment type="cofactor">
    <cofactor evidence="2">
        <name>Mg(2+)</name>
        <dbReference type="ChEBI" id="CHEBI:18420"/>
    </cofactor>
</comment>
<evidence type="ECO:0000256" key="6">
    <source>
        <dbReference type="ARBA" id="ARBA00010617"/>
    </source>
</evidence>
<dbReference type="GO" id="GO:0004497">
    <property type="term" value="F:monooxygenase activity"/>
    <property type="evidence" value="ECO:0007669"/>
    <property type="project" value="UniProtKB-KW"/>
</dbReference>
<dbReference type="InterPro" id="IPR017972">
    <property type="entry name" value="Cyt_P450_CS"/>
</dbReference>
<evidence type="ECO:0000256" key="15">
    <source>
        <dbReference type="ARBA" id="ARBA00023002"/>
    </source>
</evidence>
<evidence type="ECO:0000256" key="22">
    <source>
        <dbReference type="PIRSR" id="PIRSR602401-1"/>
    </source>
</evidence>
<dbReference type="PROSITE" id="PS00086">
    <property type="entry name" value="CYTOCHROME_P450"/>
    <property type="match status" value="1"/>
</dbReference>
<evidence type="ECO:0000256" key="5">
    <source>
        <dbReference type="ARBA" id="ARBA00006702"/>
    </source>
</evidence>
<reference evidence="24" key="2">
    <citation type="submission" date="2023-02" db="EMBL/GenBank/DDBJ databases">
        <authorList>
            <person name="Swenson N.G."/>
            <person name="Wegrzyn J.L."/>
            <person name="Mcevoy S.L."/>
        </authorList>
    </citation>
    <scope>NUCLEOTIDE SEQUENCE</scope>
    <source>
        <strain evidence="24">91603</strain>
        <tissue evidence="24">Leaf</tissue>
    </source>
</reference>
<dbReference type="PROSITE" id="PS51746">
    <property type="entry name" value="PPM_2"/>
    <property type="match status" value="1"/>
</dbReference>
<evidence type="ECO:0000259" key="23">
    <source>
        <dbReference type="PROSITE" id="PS51746"/>
    </source>
</evidence>
<evidence type="ECO:0000256" key="20">
    <source>
        <dbReference type="ARBA" id="ARBA00047761"/>
    </source>
</evidence>
<dbReference type="AlphaFoldDB" id="A0AAD5JHE9"/>
<dbReference type="InterPro" id="IPR001128">
    <property type="entry name" value="Cyt_P450"/>
</dbReference>
<comment type="catalytic activity">
    <reaction evidence="20">
        <text>O-phospho-L-seryl-[protein] + H2O = L-seryl-[protein] + phosphate</text>
        <dbReference type="Rhea" id="RHEA:20629"/>
        <dbReference type="Rhea" id="RHEA-COMP:9863"/>
        <dbReference type="Rhea" id="RHEA-COMP:11604"/>
        <dbReference type="ChEBI" id="CHEBI:15377"/>
        <dbReference type="ChEBI" id="CHEBI:29999"/>
        <dbReference type="ChEBI" id="CHEBI:43474"/>
        <dbReference type="ChEBI" id="CHEBI:83421"/>
        <dbReference type="EC" id="3.1.3.16"/>
    </reaction>
</comment>
<evidence type="ECO:0000256" key="13">
    <source>
        <dbReference type="ARBA" id="ARBA00022912"/>
    </source>
</evidence>
<dbReference type="SUPFAM" id="SSF81606">
    <property type="entry name" value="PP2C-like"/>
    <property type="match status" value="1"/>
</dbReference>
<feature type="domain" description="PPM-type phosphatase" evidence="23">
    <location>
        <begin position="822"/>
        <end position="1060"/>
    </location>
</feature>
<dbReference type="Pfam" id="PF00067">
    <property type="entry name" value="p450"/>
    <property type="match status" value="1"/>
</dbReference>
<dbReference type="SMART" id="SM00332">
    <property type="entry name" value="PP2Cc"/>
    <property type="match status" value="1"/>
</dbReference>
<dbReference type="InterPro" id="IPR050665">
    <property type="entry name" value="Cytochrome_P450_Monooxygen"/>
</dbReference>
<keyword evidence="25" id="KW-1185">Reference proteome</keyword>
<keyword evidence="8 22" id="KW-0349">Heme</keyword>
<keyword evidence="15" id="KW-0560">Oxidoreductase</keyword>
<evidence type="ECO:0000256" key="17">
    <source>
        <dbReference type="ARBA" id="ARBA00023033"/>
    </source>
</evidence>
<dbReference type="InterPro" id="IPR036457">
    <property type="entry name" value="PPM-type-like_dom_sf"/>
</dbReference>
<keyword evidence="19" id="KW-0464">Manganese</keyword>
<dbReference type="SMART" id="SM00331">
    <property type="entry name" value="PP2C_SIG"/>
    <property type="match status" value="1"/>
</dbReference>
<dbReference type="SUPFAM" id="SSF48264">
    <property type="entry name" value="Cytochrome P450"/>
    <property type="match status" value="1"/>
</dbReference>
<dbReference type="InterPro" id="IPR036396">
    <property type="entry name" value="Cyt_P450_sf"/>
</dbReference>
<evidence type="ECO:0000256" key="4">
    <source>
        <dbReference type="ARBA" id="ARBA00004167"/>
    </source>
</evidence>
<dbReference type="EMBL" id="JAJSOW010000001">
    <property type="protein sequence ID" value="KAI9200666.1"/>
    <property type="molecule type" value="Genomic_DNA"/>
</dbReference>
<dbReference type="PRINTS" id="PR00463">
    <property type="entry name" value="EP450I"/>
</dbReference>
<dbReference type="GO" id="GO:0016020">
    <property type="term" value="C:membrane"/>
    <property type="evidence" value="ECO:0007669"/>
    <property type="project" value="UniProtKB-SubCell"/>
</dbReference>
<dbReference type="Gene3D" id="3.60.40.10">
    <property type="entry name" value="PPM-type phosphatase domain"/>
    <property type="match status" value="2"/>
</dbReference>
<keyword evidence="9" id="KW-0812">Transmembrane</keyword>
<dbReference type="InterPro" id="IPR002401">
    <property type="entry name" value="Cyt_P450_E_grp-I"/>
</dbReference>
<organism evidence="24 25">
    <name type="scientific">Acer negundo</name>
    <name type="common">Box elder</name>
    <dbReference type="NCBI Taxonomy" id="4023"/>
    <lineage>
        <taxon>Eukaryota</taxon>
        <taxon>Viridiplantae</taxon>
        <taxon>Streptophyta</taxon>
        <taxon>Embryophyta</taxon>
        <taxon>Tracheophyta</taxon>
        <taxon>Spermatophyta</taxon>
        <taxon>Magnoliopsida</taxon>
        <taxon>eudicotyledons</taxon>
        <taxon>Gunneridae</taxon>
        <taxon>Pentapetalae</taxon>
        <taxon>rosids</taxon>
        <taxon>malvids</taxon>
        <taxon>Sapindales</taxon>
        <taxon>Sapindaceae</taxon>
        <taxon>Hippocastanoideae</taxon>
        <taxon>Acereae</taxon>
        <taxon>Acer</taxon>
    </lineage>
</organism>
<comment type="subcellular location">
    <subcellularLocation>
        <location evidence="4">Membrane</location>
        <topology evidence="4">Single-pass membrane protein</topology>
    </subcellularLocation>
</comment>
<dbReference type="FunFam" id="3.60.40.10:FF:000138">
    <property type="entry name" value="5-azacytidine resistance protein azr1"/>
    <property type="match status" value="1"/>
</dbReference>
<evidence type="ECO:0000256" key="12">
    <source>
        <dbReference type="ARBA" id="ARBA00022842"/>
    </source>
</evidence>
<dbReference type="InterPro" id="IPR001932">
    <property type="entry name" value="PPM-type_phosphatase-like_dom"/>
</dbReference>
<comment type="cofactor">
    <cofactor evidence="3 22">
        <name>heme</name>
        <dbReference type="ChEBI" id="CHEBI:30413"/>
    </cofactor>
</comment>
<keyword evidence="12" id="KW-0460">Magnesium</keyword>
<evidence type="ECO:0000256" key="18">
    <source>
        <dbReference type="ARBA" id="ARBA00023136"/>
    </source>
</evidence>
<accession>A0AAD5JHE9</accession>
<comment type="similarity">
    <text evidence="5">Belongs to the PP2C family.</text>
</comment>
<keyword evidence="10 22" id="KW-0479">Metal-binding</keyword>
<evidence type="ECO:0000256" key="1">
    <source>
        <dbReference type="ARBA" id="ARBA00001936"/>
    </source>
</evidence>
<evidence type="ECO:0000256" key="10">
    <source>
        <dbReference type="ARBA" id="ARBA00022723"/>
    </source>
</evidence>
<evidence type="ECO:0000256" key="16">
    <source>
        <dbReference type="ARBA" id="ARBA00023004"/>
    </source>
</evidence>
<dbReference type="Proteomes" id="UP001064489">
    <property type="component" value="Chromosome 9"/>
</dbReference>
<dbReference type="Pfam" id="PF07228">
    <property type="entry name" value="SpoIIE"/>
    <property type="match status" value="1"/>
</dbReference>
<dbReference type="GO" id="GO:0005506">
    <property type="term" value="F:iron ion binding"/>
    <property type="evidence" value="ECO:0007669"/>
    <property type="project" value="InterPro"/>
</dbReference>
<feature type="binding site" description="axial binding residue" evidence="22">
    <location>
        <position position="454"/>
    </location>
    <ligand>
        <name>heme</name>
        <dbReference type="ChEBI" id="CHEBI:30413"/>
    </ligand>
    <ligandPart>
        <name>Fe</name>
        <dbReference type="ChEBI" id="CHEBI:18248"/>
    </ligandPart>
</feature>
<evidence type="ECO:0000256" key="19">
    <source>
        <dbReference type="ARBA" id="ARBA00023211"/>
    </source>
</evidence>
<evidence type="ECO:0000256" key="9">
    <source>
        <dbReference type="ARBA" id="ARBA00022692"/>
    </source>
</evidence>
<keyword evidence="11" id="KW-0378">Hydrolase</keyword>
<evidence type="ECO:0000256" key="8">
    <source>
        <dbReference type="ARBA" id="ARBA00022617"/>
    </source>
</evidence>
<reference evidence="24" key="1">
    <citation type="journal article" date="2022" name="Plant J.">
        <title>Strategies of tolerance reflected in two North American maple genomes.</title>
        <authorList>
            <person name="McEvoy S.L."/>
            <person name="Sezen U.U."/>
            <person name="Trouern-Trend A."/>
            <person name="McMahon S.M."/>
            <person name="Schaberg P.G."/>
            <person name="Yang J."/>
            <person name="Wegrzyn J.L."/>
            <person name="Swenson N.G."/>
        </authorList>
    </citation>
    <scope>NUCLEOTIDE SEQUENCE</scope>
    <source>
        <strain evidence="24">91603</strain>
    </source>
</reference>
<sequence>MHLLLLLLLFILILLVYLVKFLHSVIWVPFRIQHHFKRQGISGPGYRPITGNSAEIRSMYVEAQSKPISPVDHDILHRASPFYYRWSRMYGKNFLYWFGSIPRLVIFDPDMIKEVLMNTNGSFVKIGFNPLSKPLFGDGLLVLNGDKWAFHRRIANNAIDMGRVKGWVPEIVASTRKMLEKWEEIRGKDDLEMEVHKELHELSADIISRTAFGSSFEEGKRIFMLQEQQIHLFTQAARSVYFPGFRFLPTKKNRERWRLDSETRESIRKLIKNNGKASRNSRTLLGLLMSVYRNQDGKEERLSEEDIIDECKTFYLAGKETIANLLTWALVLLALHQEWQIKAREEVISVCGDNGVPIVENLSELKIVNMILNETLRLYPPAVILMRQVSNKANIKIGSLDVPVGTQLNLALIAVHHDTGIWGEDANKFNPLRFNESRKHLASFFPFGLGPRVCVGQNLVAIEAKVVLASIIQRYSFTMSPTYVHAPMLFLSLQPQHGAHIIFSRRFHWEKFLDSVVFIKFRQSTDTKKRGRQNKARVAYLNVSKFILFSFQIFFVEYKRRERPCTRLRSALCSWILWLELIYQRFTKIVRNLKGEKESYFWLFHSLRFSTLAELQVLLQPGTVLAARSDLLLANRKRNLSVVGAISRSFSVPSVSGPSFQVCGYHIDRAFSETSQLTVDSNSQSRSMATCASRAVSGYFSVDLLTSRYGRGSLLTNNANVSNGIRSIDSCLKVSMSLYNKEQPKNYTIHGYFLYNVAKRWCNFHPHVQSGLRGFHSSSPASFSAGTAPDVSFDTGSREEQLAGSAVSLEQKISDGKTLKLLSGSCYLPHPDKEETGGEDAHFISDKQAIGVADGVGGWASHGVDSGLYSRELMSKSVAAIHEEPDGSIDPARVLDKAHSSTRARGSSTACIIALTDQGLHAINLGDSGFLVVRDGCTVFRSPVQQHDFNFTYQLECGTDGDLPSSGQVFTIPVAPGDVIIAGTDGLFDNLYNNEITAVVVHAMRAGLGPQVTAQKIAALARQRALDKDRQTPFSTAAQDAGFRYYGGKLDDITVVVSYITSSYDENQSSSQACDQDSERKDLI</sequence>
<evidence type="ECO:0000313" key="24">
    <source>
        <dbReference type="EMBL" id="KAI9200666.1"/>
    </source>
</evidence>
<dbReference type="GO" id="GO:0004722">
    <property type="term" value="F:protein serine/threonine phosphatase activity"/>
    <property type="evidence" value="ECO:0007669"/>
    <property type="project" value="UniProtKB-EC"/>
</dbReference>
<keyword evidence="17" id="KW-0503">Monooxygenase</keyword>
<proteinExistence type="inferred from homology"/>